<feature type="binding site" evidence="11">
    <location>
        <position position="433"/>
    </location>
    <ligand>
        <name>GTP</name>
        <dbReference type="ChEBI" id="CHEBI:37565"/>
    </ligand>
</feature>
<comment type="subcellular location">
    <subcellularLocation>
        <location evidence="11">Cytoplasm</location>
    </subcellularLocation>
</comment>
<feature type="binding site" evidence="11">
    <location>
        <begin position="400"/>
        <end position="402"/>
    </location>
    <ligand>
        <name>substrate</name>
    </ligand>
</feature>
<evidence type="ECO:0000259" key="13">
    <source>
        <dbReference type="Pfam" id="PF17297"/>
    </source>
</evidence>
<dbReference type="Pfam" id="PF17297">
    <property type="entry name" value="PEPCK_N"/>
    <property type="match status" value="1"/>
</dbReference>
<keyword evidence="5 11" id="KW-0479">Metal-binding</keyword>
<dbReference type="CDD" id="cd00819">
    <property type="entry name" value="PEPCK_GTP"/>
    <property type="match status" value="1"/>
</dbReference>
<feature type="binding site" evidence="11">
    <location>
        <begin position="234"/>
        <end position="236"/>
    </location>
    <ligand>
        <name>substrate</name>
    </ligand>
</feature>
<dbReference type="PANTHER" id="PTHR11561:SF0">
    <property type="entry name" value="PHOSPHOENOLPYRUVATE CARBOXYKINASE [GTP]-RELATED"/>
    <property type="match status" value="1"/>
</dbReference>
<keyword evidence="6 11" id="KW-0547">Nucleotide-binding</keyword>
<dbReference type="GO" id="GO:0019543">
    <property type="term" value="P:propionate catabolic process"/>
    <property type="evidence" value="ECO:0007669"/>
    <property type="project" value="TreeGrafter"/>
</dbReference>
<name>A0A7Y9ATT4_9ACTN</name>
<dbReference type="GO" id="GO:0030145">
    <property type="term" value="F:manganese ion binding"/>
    <property type="evidence" value="ECO:0007669"/>
    <property type="project" value="UniProtKB-UniRule"/>
</dbReference>
<dbReference type="GO" id="GO:0016301">
    <property type="term" value="F:kinase activity"/>
    <property type="evidence" value="ECO:0007669"/>
    <property type="project" value="UniProtKB-KW"/>
</dbReference>
<keyword evidence="8 11" id="KW-0342">GTP-binding</keyword>
<evidence type="ECO:0000256" key="10">
    <source>
        <dbReference type="ARBA" id="ARBA00023239"/>
    </source>
</evidence>
<dbReference type="InterPro" id="IPR018091">
    <property type="entry name" value="PEP_carboxykin_GTP_CS"/>
</dbReference>
<dbReference type="InterPro" id="IPR008210">
    <property type="entry name" value="PEP_carboxykinase_N"/>
</dbReference>
<keyword evidence="9 11" id="KW-0464">Manganese</keyword>
<dbReference type="PANTHER" id="PTHR11561">
    <property type="entry name" value="PHOSPHOENOLPYRUVATE CARBOXYKINASE"/>
    <property type="match status" value="1"/>
</dbReference>
<organism evidence="14 15">
    <name type="scientific">Kineococcus aurantiacus</name>
    <dbReference type="NCBI Taxonomy" id="37633"/>
    <lineage>
        <taxon>Bacteria</taxon>
        <taxon>Bacillati</taxon>
        <taxon>Actinomycetota</taxon>
        <taxon>Actinomycetes</taxon>
        <taxon>Kineosporiales</taxon>
        <taxon>Kineosporiaceae</taxon>
        <taxon>Kineococcus</taxon>
    </lineage>
</organism>
<dbReference type="GO" id="GO:0004613">
    <property type="term" value="F:phosphoenolpyruvate carboxykinase (GTP) activity"/>
    <property type="evidence" value="ECO:0007669"/>
    <property type="project" value="UniProtKB-UniRule"/>
</dbReference>
<dbReference type="AlphaFoldDB" id="A0A7Y9ATT4"/>
<gene>
    <name evidence="11" type="primary">pckG</name>
    <name evidence="14" type="ORF">BJ968_000939</name>
</gene>
<evidence type="ECO:0000256" key="8">
    <source>
        <dbReference type="ARBA" id="ARBA00023134"/>
    </source>
</evidence>
<dbReference type="Gene3D" id="2.170.8.10">
    <property type="entry name" value="Phosphoenolpyruvate Carboxykinase, domain 2"/>
    <property type="match status" value="1"/>
</dbReference>
<keyword evidence="7 11" id="KW-0210">Decarboxylase</keyword>
<feature type="active site" evidence="11">
    <location>
        <position position="287"/>
    </location>
</feature>
<evidence type="ECO:0000313" key="15">
    <source>
        <dbReference type="Proteomes" id="UP000521922"/>
    </source>
</evidence>
<dbReference type="Pfam" id="PF00821">
    <property type="entry name" value="PEPCK_GTP"/>
    <property type="match status" value="1"/>
</dbReference>
<dbReference type="Gene3D" id="3.40.449.10">
    <property type="entry name" value="Phosphoenolpyruvate Carboxykinase, domain 1"/>
    <property type="match status" value="1"/>
</dbReference>
<dbReference type="EMBL" id="JACCBB010000001">
    <property type="protein sequence ID" value="NYD21399.1"/>
    <property type="molecule type" value="Genomic_DNA"/>
</dbReference>
<comment type="pathway">
    <text evidence="1 11">Carbohydrate biosynthesis; gluconeogenesis.</text>
</comment>
<dbReference type="SUPFAM" id="SSF53795">
    <property type="entry name" value="PEP carboxykinase-like"/>
    <property type="match status" value="1"/>
</dbReference>
<feature type="binding site" evidence="11">
    <location>
        <position position="91"/>
    </location>
    <ligand>
        <name>substrate</name>
    </ligand>
</feature>
<feature type="binding site" evidence="11">
    <location>
        <position position="310"/>
    </location>
    <ligand>
        <name>Mn(2+)</name>
        <dbReference type="ChEBI" id="CHEBI:29035"/>
    </ligand>
</feature>
<evidence type="ECO:0000256" key="7">
    <source>
        <dbReference type="ARBA" id="ARBA00022793"/>
    </source>
</evidence>
<sequence length="632" mass="68571">MTIELTRESTVTATDDLQLSTGPTSDPALSAWVREIAALTRPDAVVWCDGSRAEHDRLTAQMVAAGTLIPLNPTLRPGSFLARSAPTDVARVESRTFIASHRREDAGPTNNWREPGALREELAGVFAGSMRGRTMYVVPFSMGPVGGPISQLGVQVTDSPYAVVSMGIMTRTGTSALAAIEAGAPWVPAVHSVGYPLVDAVGRARADVPWPCNDLKYIAHFPEAREIWSFGSGYGGNALLGKKCFALRIASAMGRQEGWLAEHMLVLKVTSPESKVFHLAAAFPSACGKTNLAMLRPTLPGWRVETIGDDIAWMRPGPDGRLRAINPEAGFFGVAPGTGWSTNPTAMQMLSQDVIFTNVALTDDGDVWWEGMTEETPEHLVDWRGEDWTPDSPTPAAHPNARFTVAASQCPSIADDFDAPEGVAIDAVLFGGRRRSNVPLVTQAPDWSAGVFLGASISSEQTAAAEGTVGELRHDPFAMLPFAGYHMGDYFAHWLSMADRVEHLPQVFGVNWFRRGDDGRFLWPGFGENSRVLEWICRRLEGTAAAEETPVGLVPAAGALNLDGLDVPAADLQELFAVDPAAWSQELDRLEAYFARFGDRLPAQIGQSVDRVRDGLRAARWTRQRWADWQVD</sequence>
<evidence type="ECO:0000313" key="14">
    <source>
        <dbReference type="EMBL" id="NYD21399.1"/>
    </source>
</evidence>
<dbReference type="Gene3D" id="3.90.228.20">
    <property type="match status" value="1"/>
</dbReference>
<dbReference type="InterPro" id="IPR035077">
    <property type="entry name" value="PEP_carboxykinase_GTP_C"/>
</dbReference>
<keyword evidence="4 11" id="KW-0312">Gluconeogenesis</keyword>
<dbReference type="InterPro" id="IPR013035">
    <property type="entry name" value="PEP_carboxykinase_C"/>
</dbReference>
<dbReference type="SUPFAM" id="SSF68923">
    <property type="entry name" value="PEP carboxykinase N-terminal domain"/>
    <property type="match status" value="1"/>
</dbReference>
<dbReference type="PIRSF" id="PIRSF001348">
    <property type="entry name" value="PEP_carboxykinase_GTP"/>
    <property type="match status" value="1"/>
</dbReference>
<dbReference type="Proteomes" id="UP000521922">
    <property type="component" value="Unassembled WGS sequence"/>
</dbReference>
<dbReference type="RefSeq" id="WP_425491472.1">
    <property type="nucleotide sequence ID" value="NZ_BAAAGN010000006.1"/>
</dbReference>
<dbReference type="GO" id="GO:0033993">
    <property type="term" value="P:response to lipid"/>
    <property type="evidence" value="ECO:0007669"/>
    <property type="project" value="TreeGrafter"/>
</dbReference>
<evidence type="ECO:0000256" key="3">
    <source>
        <dbReference type="ARBA" id="ARBA00011245"/>
    </source>
</evidence>
<feature type="binding site" evidence="11">
    <location>
        <begin position="286"/>
        <end position="291"/>
    </location>
    <ligand>
        <name>GTP</name>
        <dbReference type="ChEBI" id="CHEBI:37565"/>
    </ligand>
</feature>
<feature type="domain" description="Phosphoenolpyruvate carboxykinase GTP-utilising N-terminal" evidence="13">
    <location>
        <begin position="32"/>
        <end position="255"/>
    </location>
</feature>
<feature type="binding site" evidence="11">
    <location>
        <begin position="526"/>
        <end position="529"/>
    </location>
    <ligand>
        <name>GTP</name>
        <dbReference type="ChEBI" id="CHEBI:37565"/>
    </ligand>
</feature>
<comment type="caution">
    <text evidence="14">The sequence shown here is derived from an EMBL/GenBank/DDBJ whole genome shotgun (WGS) entry which is preliminary data.</text>
</comment>
<comment type="function">
    <text evidence="11">Catalyzes the conversion of oxaloacetate (OAA) to phosphoenolpyruvate (PEP), the rate-limiting step in the metabolic pathway that produces glucose from lactate and other precursors derived from the citric acid cycle.</text>
</comment>
<comment type="cofactor">
    <cofactor evidence="11">
        <name>Mn(2+)</name>
        <dbReference type="ChEBI" id="CHEBI:29035"/>
    </cofactor>
    <text evidence="11">Binds 1 Mn(2+) ion per subunit.</text>
</comment>
<comment type="catalytic activity">
    <reaction evidence="11">
        <text>oxaloacetate + GTP = phosphoenolpyruvate + GDP + CO2</text>
        <dbReference type="Rhea" id="RHEA:10388"/>
        <dbReference type="ChEBI" id="CHEBI:16452"/>
        <dbReference type="ChEBI" id="CHEBI:16526"/>
        <dbReference type="ChEBI" id="CHEBI:37565"/>
        <dbReference type="ChEBI" id="CHEBI:58189"/>
        <dbReference type="ChEBI" id="CHEBI:58702"/>
        <dbReference type="EC" id="4.1.1.32"/>
    </reaction>
</comment>
<dbReference type="NCBIfam" id="NF003253">
    <property type="entry name" value="PRK04210.1"/>
    <property type="match status" value="1"/>
</dbReference>
<evidence type="ECO:0000256" key="4">
    <source>
        <dbReference type="ARBA" id="ARBA00022432"/>
    </source>
</evidence>
<feature type="binding site" evidence="11">
    <location>
        <position position="402"/>
    </location>
    <ligand>
        <name>GTP</name>
        <dbReference type="ChEBI" id="CHEBI:37565"/>
    </ligand>
</feature>
<evidence type="ECO:0000256" key="9">
    <source>
        <dbReference type="ARBA" id="ARBA00023211"/>
    </source>
</evidence>
<dbReference type="HAMAP" id="MF_00452">
    <property type="entry name" value="PEPCK_GTP"/>
    <property type="match status" value="1"/>
</dbReference>
<dbReference type="GO" id="GO:0005525">
    <property type="term" value="F:GTP binding"/>
    <property type="evidence" value="ECO:0007669"/>
    <property type="project" value="UniProtKB-UniRule"/>
</dbReference>
<keyword evidence="14" id="KW-0808">Transferase</keyword>
<evidence type="ECO:0000256" key="2">
    <source>
        <dbReference type="ARBA" id="ARBA00005796"/>
    </source>
</evidence>
<protein>
    <recommendedName>
        <fullName evidence="11">Phosphoenolpyruvate carboxykinase [GTP]</fullName>
        <shortName evidence="11">PEP carboxykinase</shortName>
        <shortName evidence="11">PEPCK</shortName>
        <ecNumber evidence="11">4.1.1.32</ecNumber>
    </recommendedName>
    <alternativeName>
        <fullName evidence="11">GTP-dependent phosphoenolpyruvate carboxykinase</fullName>
        <shortName evidence="11">GTP-PEPCK</shortName>
    </alternativeName>
</protein>
<dbReference type="GO" id="GO:0046327">
    <property type="term" value="P:glycerol biosynthetic process from pyruvate"/>
    <property type="evidence" value="ECO:0007669"/>
    <property type="project" value="TreeGrafter"/>
</dbReference>
<proteinExistence type="inferred from homology"/>
<evidence type="ECO:0000256" key="1">
    <source>
        <dbReference type="ARBA" id="ARBA00004742"/>
    </source>
</evidence>
<feature type="binding site" evidence="11">
    <location>
        <position position="285"/>
    </location>
    <ligand>
        <name>substrate</name>
    </ligand>
</feature>
<dbReference type="UniPathway" id="UPA00138"/>
<dbReference type="GO" id="GO:0042594">
    <property type="term" value="P:response to starvation"/>
    <property type="evidence" value="ECO:0007669"/>
    <property type="project" value="TreeGrafter"/>
</dbReference>
<evidence type="ECO:0000256" key="6">
    <source>
        <dbReference type="ARBA" id="ARBA00022741"/>
    </source>
</evidence>
<dbReference type="GO" id="GO:0071333">
    <property type="term" value="P:cellular response to glucose stimulus"/>
    <property type="evidence" value="ECO:0007669"/>
    <property type="project" value="TreeGrafter"/>
</dbReference>
<dbReference type="FunFam" id="3.40.449.10:FF:000005">
    <property type="entry name" value="Phosphoenolpyruvate carboxykinase [GTP]"/>
    <property type="match status" value="1"/>
</dbReference>
<evidence type="ECO:0000256" key="5">
    <source>
        <dbReference type="ARBA" id="ARBA00022723"/>
    </source>
</evidence>
<dbReference type="EC" id="4.1.1.32" evidence="11"/>
<dbReference type="GO" id="GO:0005829">
    <property type="term" value="C:cytosol"/>
    <property type="evidence" value="ECO:0007669"/>
    <property type="project" value="TreeGrafter"/>
</dbReference>
<keyword evidence="10 11" id="KW-0456">Lyase</keyword>
<feature type="binding site" evidence="11">
    <location>
        <position position="243"/>
    </location>
    <ligand>
        <name>Mn(2+)</name>
        <dbReference type="ChEBI" id="CHEBI:29035"/>
    </ligand>
</feature>
<keyword evidence="14" id="KW-0670">Pyruvate</keyword>
<comment type="subunit">
    <text evidence="3 11">Monomer.</text>
</comment>
<feature type="binding site" evidence="11">
    <location>
        <position position="263"/>
    </location>
    <ligand>
        <name>Mn(2+)</name>
        <dbReference type="ChEBI" id="CHEBI:29035"/>
    </ligand>
</feature>
<feature type="domain" description="Phosphoenolpyruvate carboxykinase C-terminal P-loop" evidence="12">
    <location>
        <begin position="259"/>
        <end position="612"/>
    </location>
</feature>
<accession>A0A7Y9ATT4</accession>
<dbReference type="InterPro" id="IPR008209">
    <property type="entry name" value="PEP_carboxykinase_GTP"/>
</dbReference>
<dbReference type="InterPro" id="IPR035078">
    <property type="entry name" value="PEP_carboxykinase_GTP_N"/>
</dbReference>
<keyword evidence="14" id="KW-0418">Kinase</keyword>
<dbReference type="PROSITE" id="PS00505">
    <property type="entry name" value="PEPCK_GTP"/>
    <property type="match status" value="1"/>
</dbReference>
<comment type="similarity">
    <text evidence="2 11">Belongs to the phosphoenolpyruvate carboxykinase [GTP] family.</text>
</comment>
<keyword evidence="15" id="KW-1185">Reference proteome</keyword>
<evidence type="ECO:0000259" key="12">
    <source>
        <dbReference type="Pfam" id="PF00821"/>
    </source>
</evidence>
<evidence type="ECO:0000256" key="11">
    <source>
        <dbReference type="HAMAP-Rule" id="MF_00452"/>
    </source>
</evidence>
<keyword evidence="11" id="KW-0963">Cytoplasm</keyword>
<dbReference type="GO" id="GO:0006107">
    <property type="term" value="P:oxaloacetate metabolic process"/>
    <property type="evidence" value="ECO:0007669"/>
    <property type="project" value="TreeGrafter"/>
</dbReference>
<dbReference type="GO" id="GO:0006094">
    <property type="term" value="P:gluconeogenesis"/>
    <property type="evidence" value="ECO:0007669"/>
    <property type="project" value="UniProtKB-UniRule"/>
</dbReference>
<reference evidence="14 15" key="1">
    <citation type="submission" date="2020-07" db="EMBL/GenBank/DDBJ databases">
        <title>Sequencing the genomes of 1000 actinobacteria strains.</title>
        <authorList>
            <person name="Klenk H.-P."/>
        </authorList>
    </citation>
    <scope>NUCLEOTIDE SEQUENCE [LARGE SCALE GENOMIC DNA]</scope>
    <source>
        <strain evidence="14 15">DSM 7487</strain>
    </source>
</reference>